<keyword evidence="3" id="KW-0716">Sensory transduction</keyword>
<dbReference type="Proteomes" id="UP000078542">
    <property type="component" value="Unassembled WGS sequence"/>
</dbReference>
<keyword evidence="4 10" id="KW-0812">Transmembrane</keyword>
<sequence>RYNVQWYEAPLHIQRMILFLLQKEVKEFTLNVGGLFNASMECFATVIYYRIERAMKIFISQNITLKNKISKSENLIYAVIIHREAMRYNVQWYVAPLHIQRMILFLLLKGTKDFTIIVGGILVSSIECFATNIFHLQDTKISSNTTSPDIEMKRFQNIKKILQIYNVQWYKTPLCIQRMILFLLQVGMKEFTIHIGGIFDPSMKSFATVI</sequence>
<evidence type="ECO:0000256" key="9">
    <source>
        <dbReference type="ARBA" id="ARBA00023224"/>
    </source>
</evidence>
<keyword evidence="12" id="KW-1185">Reference proteome</keyword>
<evidence type="ECO:0000256" key="1">
    <source>
        <dbReference type="ARBA" id="ARBA00004651"/>
    </source>
</evidence>
<dbReference type="PANTHER" id="PTHR21137:SF35">
    <property type="entry name" value="ODORANT RECEPTOR 19A-RELATED"/>
    <property type="match status" value="1"/>
</dbReference>
<evidence type="ECO:0000256" key="3">
    <source>
        <dbReference type="ARBA" id="ARBA00022606"/>
    </source>
</evidence>
<dbReference type="PANTHER" id="PTHR21137">
    <property type="entry name" value="ODORANT RECEPTOR"/>
    <property type="match status" value="1"/>
</dbReference>
<name>A0A195CI38_9HYME</name>
<dbReference type="GO" id="GO:0007165">
    <property type="term" value="P:signal transduction"/>
    <property type="evidence" value="ECO:0007669"/>
    <property type="project" value="UniProtKB-KW"/>
</dbReference>
<evidence type="ECO:0000256" key="8">
    <source>
        <dbReference type="ARBA" id="ARBA00023170"/>
    </source>
</evidence>
<keyword evidence="2" id="KW-1003">Cell membrane</keyword>
<reference evidence="11 12" key="1">
    <citation type="submission" date="2016-03" db="EMBL/GenBank/DDBJ databases">
        <title>Cyphomyrmex costatus WGS genome.</title>
        <authorList>
            <person name="Nygaard S."/>
            <person name="Hu H."/>
            <person name="Boomsma J."/>
            <person name="Zhang G."/>
        </authorList>
    </citation>
    <scope>NUCLEOTIDE SEQUENCE [LARGE SCALE GENOMIC DNA]</scope>
    <source>
        <strain evidence="11">MS0001</strain>
        <tissue evidence="11">Whole body</tissue>
    </source>
</reference>
<accession>A0A195CI38</accession>
<keyword evidence="9" id="KW-0807">Transducer</keyword>
<evidence type="ECO:0000256" key="5">
    <source>
        <dbReference type="ARBA" id="ARBA00022725"/>
    </source>
</evidence>
<evidence type="ECO:0000256" key="6">
    <source>
        <dbReference type="ARBA" id="ARBA00022989"/>
    </source>
</evidence>
<proteinExistence type="predicted"/>
<evidence type="ECO:0000313" key="11">
    <source>
        <dbReference type="EMBL" id="KYN00373.1"/>
    </source>
</evidence>
<keyword evidence="7 10" id="KW-0472">Membrane</keyword>
<evidence type="ECO:0000256" key="4">
    <source>
        <dbReference type="ARBA" id="ARBA00022692"/>
    </source>
</evidence>
<dbReference type="GO" id="GO:0005886">
    <property type="term" value="C:plasma membrane"/>
    <property type="evidence" value="ECO:0007669"/>
    <property type="project" value="UniProtKB-SubCell"/>
</dbReference>
<dbReference type="AlphaFoldDB" id="A0A195CI38"/>
<keyword evidence="6 10" id="KW-1133">Transmembrane helix</keyword>
<evidence type="ECO:0000256" key="2">
    <source>
        <dbReference type="ARBA" id="ARBA00022475"/>
    </source>
</evidence>
<dbReference type="InterPro" id="IPR004117">
    <property type="entry name" value="7tm6_olfct_rcpt"/>
</dbReference>
<evidence type="ECO:0000256" key="7">
    <source>
        <dbReference type="ARBA" id="ARBA00023136"/>
    </source>
</evidence>
<evidence type="ECO:0000313" key="12">
    <source>
        <dbReference type="Proteomes" id="UP000078542"/>
    </source>
</evidence>
<protein>
    <submittedName>
        <fullName evidence="11">Uncharacterized protein</fullName>
    </submittedName>
</protein>
<dbReference type="STRING" id="456900.A0A195CI38"/>
<comment type="subcellular location">
    <subcellularLocation>
        <location evidence="1">Cell membrane</location>
        <topology evidence="1">Multi-pass membrane protein</topology>
    </subcellularLocation>
</comment>
<dbReference type="EMBL" id="KQ977721">
    <property type="protein sequence ID" value="KYN00373.1"/>
    <property type="molecule type" value="Genomic_DNA"/>
</dbReference>
<feature type="transmembrane region" description="Helical" evidence="10">
    <location>
        <begin position="114"/>
        <end position="134"/>
    </location>
</feature>
<keyword evidence="5" id="KW-0552">Olfaction</keyword>
<organism evidence="11 12">
    <name type="scientific">Cyphomyrmex costatus</name>
    <dbReference type="NCBI Taxonomy" id="456900"/>
    <lineage>
        <taxon>Eukaryota</taxon>
        <taxon>Metazoa</taxon>
        <taxon>Ecdysozoa</taxon>
        <taxon>Arthropoda</taxon>
        <taxon>Hexapoda</taxon>
        <taxon>Insecta</taxon>
        <taxon>Pterygota</taxon>
        <taxon>Neoptera</taxon>
        <taxon>Endopterygota</taxon>
        <taxon>Hymenoptera</taxon>
        <taxon>Apocrita</taxon>
        <taxon>Aculeata</taxon>
        <taxon>Formicoidea</taxon>
        <taxon>Formicidae</taxon>
        <taxon>Myrmicinae</taxon>
        <taxon>Cyphomyrmex</taxon>
    </lineage>
</organism>
<dbReference type="GO" id="GO:0004984">
    <property type="term" value="F:olfactory receptor activity"/>
    <property type="evidence" value="ECO:0007669"/>
    <property type="project" value="InterPro"/>
</dbReference>
<dbReference type="GO" id="GO:0005549">
    <property type="term" value="F:odorant binding"/>
    <property type="evidence" value="ECO:0007669"/>
    <property type="project" value="InterPro"/>
</dbReference>
<feature type="non-terminal residue" evidence="11">
    <location>
        <position position="1"/>
    </location>
</feature>
<gene>
    <name evidence="11" type="ORF">ALC62_08864</name>
</gene>
<evidence type="ECO:0000256" key="10">
    <source>
        <dbReference type="SAM" id="Phobius"/>
    </source>
</evidence>
<keyword evidence="8" id="KW-0675">Receptor</keyword>